<keyword evidence="4 6" id="KW-0378">Hydrolase</keyword>
<evidence type="ECO:0000256" key="2">
    <source>
        <dbReference type="ARBA" id="ARBA00022729"/>
    </source>
</evidence>
<dbReference type="PROSITE" id="PS51257">
    <property type="entry name" value="PROKAR_LIPOPROTEIN"/>
    <property type="match status" value="1"/>
</dbReference>
<keyword evidence="7" id="KW-1185">Reference proteome</keyword>
<dbReference type="Gene3D" id="2.40.10.10">
    <property type="entry name" value="Trypsin-like serine proteases"/>
    <property type="match status" value="1"/>
</dbReference>
<dbReference type="PANTHER" id="PTHR24276:SF98">
    <property type="entry name" value="FI18310P1-RELATED"/>
    <property type="match status" value="1"/>
</dbReference>
<organism evidence="6 7">
    <name type="scientific">Nannocystis pusilla</name>
    <dbReference type="NCBI Taxonomy" id="889268"/>
    <lineage>
        <taxon>Bacteria</taxon>
        <taxon>Pseudomonadati</taxon>
        <taxon>Myxococcota</taxon>
        <taxon>Polyangia</taxon>
        <taxon>Nannocystales</taxon>
        <taxon>Nannocystaceae</taxon>
        <taxon>Nannocystis</taxon>
    </lineage>
</organism>
<keyword evidence="4" id="KW-0720">Serine protease</keyword>
<keyword evidence="3" id="KW-1015">Disulfide bond</keyword>
<keyword evidence="2" id="KW-0732">Signal</keyword>
<gene>
    <name evidence="6" type="ORF">K7C98_24185</name>
</gene>
<dbReference type="InterPro" id="IPR001254">
    <property type="entry name" value="Trypsin_dom"/>
</dbReference>
<dbReference type="GO" id="GO:0016787">
    <property type="term" value="F:hydrolase activity"/>
    <property type="evidence" value="ECO:0007669"/>
    <property type="project" value="UniProtKB-KW"/>
</dbReference>
<proteinExistence type="inferred from homology"/>
<dbReference type="EMBL" id="JAIRAU010000031">
    <property type="protein sequence ID" value="MBZ5712353.1"/>
    <property type="molecule type" value="Genomic_DNA"/>
</dbReference>
<dbReference type="Gene3D" id="2.130.10.130">
    <property type="entry name" value="Integrin alpha, N-terminal"/>
    <property type="match status" value="1"/>
</dbReference>
<dbReference type="Proteomes" id="UP001139031">
    <property type="component" value="Unassembled WGS sequence"/>
</dbReference>
<comment type="caution">
    <text evidence="6">The sequence shown here is derived from an EMBL/GenBank/DDBJ whole genome shotgun (WGS) entry which is preliminary data.</text>
</comment>
<dbReference type="PROSITE" id="PS00134">
    <property type="entry name" value="TRYPSIN_HIS"/>
    <property type="match status" value="1"/>
</dbReference>
<dbReference type="InterPro" id="IPR001314">
    <property type="entry name" value="Peptidase_S1A"/>
</dbReference>
<dbReference type="InterPro" id="IPR028994">
    <property type="entry name" value="Integrin_alpha_N"/>
</dbReference>
<evidence type="ECO:0000256" key="3">
    <source>
        <dbReference type="ARBA" id="ARBA00023157"/>
    </source>
</evidence>
<accession>A0ABS7TVW6</accession>
<dbReference type="SUPFAM" id="SSF50494">
    <property type="entry name" value="Trypsin-like serine proteases"/>
    <property type="match status" value="1"/>
</dbReference>
<dbReference type="Gene3D" id="2.40.128.340">
    <property type="match status" value="1"/>
</dbReference>
<dbReference type="InterPro" id="IPR050430">
    <property type="entry name" value="Peptidase_S1"/>
</dbReference>
<dbReference type="PRINTS" id="PR00722">
    <property type="entry name" value="CHYMOTRYPSIN"/>
</dbReference>
<name>A0ABS7TVW6_9BACT</name>
<dbReference type="RefSeq" id="WP_224194113.1">
    <property type="nucleotide sequence ID" value="NZ_JAIRAU010000031.1"/>
</dbReference>
<dbReference type="SUPFAM" id="SSF69318">
    <property type="entry name" value="Integrin alpha N-terminal domain"/>
    <property type="match status" value="1"/>
</dbReference>
<evidence type="ECO:0000313" key="7">
    <source>
        <dbReference type="Proteomes" id="UP001139031"/>
    </source>
</evidence>
<dbReference type="Pfam" id="PF13517">
    <property type="entry name" value="FG-GAP_3"/>
    <property type="match status" value="1"/>
</dbReference>
<dbReference type="PROSITE" id="PS50240">
    <property type="entry name" value="TRYPSIN_DOM"/>
    <property type="match status" value="1"/>
</dbReference>
<dbReference type="InterPro" id="IPR009003">
    <property type="entry name" value="Peptidase_S1_PA"/>
</dbReference>
<dbReference type="PANTHER" id="PTHR24276">
    <property type="entry name" value="POLYSERASE-RELATED"/>
    <property type="match status" value="1"/>
</dbReference>
<feature type="domain" description="Peptidase S1" evidence="5">
    <location>
        <begin position="70"/>
        <end position="312"/>
    </location>
</feature>
<dbReference type="InterPro" id="IPR018114">
    <property type="entry name" value="TRYPSIN_HIS"/>
</dbReference>
<reference evidence="6" key="1">
    <citation type="submission" date="2021-08" db="EMBL/GenBank/DDBJ databases">
        <authorList>
            <person name="Stevens D.C."/>
        </authorList>
    </citation>
    <scope>NUCLEOTIDE SEQUENCE</scope>
    <source>
        <strain evidence="6">DSM 53165</strain>
    </source>
</reference>
<dbReference type="Pfam" id="PF00089">
    <property type="entry name" value="Trypsin"/>
    <property type="match status" value="1"/>
</dbReference>
<evidence type="ECO:0000256" key="4">
    <source>
        <dbReference type="RuleBase" id="RU363034"/>
    </source>
</evidence>
<evidence type="ECO:0000256" key="1">
    <source>
        <dbReference type="ARBA" id="ARBA00007664"/>
    </source>
</evidence>
<keyword evidence="4" id="KW-0645">Protease</keyword>
<dbReference type="InterPro" id="IPR013517">
    <property type="entry name" value="FG-GAP"/>
</dbReference>
<dbReference type="EC" id="3.4.21.-" evidence="6"/>
<dbReference type="CDD" id="cd00190">
    <property type="entry name" value="Tryp_SPc"/>
    <property type="match status" value="1"/>
</dbReference>
<comment type="similarity">
    <text evidence="1">Belongs to the peptidase S1 family.</text>
</comment>
<evidence type="ECO:0000259" key="5">
    <source>
        <dbReference type="PROSITE" id="PS50240"/>
    </source>
</evidence>
<dbReference type="InterPro" id="IPR043504">
    <property type="entry name" value="Peptidase_S1_PA_chymotrypsin"/>
</dbReference>
<protein>
    <submittedName>
        <fullName evidence="6">Trypsin-like serine protease</fullName>
        <ecNumber evidence="6">3.4.21.-</ecNumber>
    </submittedName>
</protein>
<sequence length="617" mass="64195">MKAHIHLSTALLFAVSACDSPDQIGESDAAHDAAVEADAALAAEPQDDEAAGGSGTGGLDLAAALAPQTIVGGGPASEGEYPFMGYLSFDGPGGVPMCGLTLVAPRYVLTAAHCITDTTRSGISLPGDLTVVLGRTNWTNTATGAVHAVAEVIRHPRYTLDPGYTSNDLAVLRLSTASTRTPVEIAQPHWGSDRVSWLPGVMATAIGWGWTGTTYPNVLQEVQVPVASDATVAANYGSDFNPKVMVGAGYPAGGKDACSGDSGGPLLTWTATGWKQFGVVSWGDGCALANKAGIYTRISAQLLHRWLRAVIHETPLVGDFNGDGRDDIVTFTHGDSSAGPLDAIVSLSNGSTFGGATVWQDWWSHRGNVPAVGDFNNDGRDDIWSFTESGVWVALSRGYDFNGSIFVSPAGSTDSEDIGRVGDVNGDGRADAVLFAADGTGDVHVMLSTASGFGPKTKWHEFFAPEGETPQVADVNGDGRADIVTFTQGMNANQVFVALSSGSGFGAATVWNTYFALPGEVPALGRFNAGAAADIITFVKAGAVYVGLSNAVNSFGSAFWDADFGDFNDTYRVGDVNGDGRDDILRFTQDQSADVYVALNNGTSFNTAYLAHGFFAP</sequence>
<dbReference type="SMART" id="SM00020">
    <property type="entry name" value="Tryp_SPc"/>
    <property type="match status" value="1"/>
</dbReference>
<evidence type="ECO:0000313" key="6">
    <source>
        <dbReference type="EMBL" id="MBZ5712353.1"/>
    </source>
</evidence>
<dbReference type="PROSITE" id="PS00135">
    <property type="entry name" value="TRYPSIN_SER"/>
    <property type="match status" value="1"/>
</dbReference>
<dbReference type="InterPro" id="IPR033116">
    <property type="entry name" value="TRYPSIN_SER"/>
</dbReference>